<dbReference type="GO" id="GO:0050911">
    <property type="term" value="P:detection of chemical stimulus involved in sensory perception of smell"/>
    <property type="evidence" value="ECO:0000318"/>
    <property type="project" value="GO_Central"/>
</dbReference>
<evidence type="ECO:0000256" key="4">
    <source>
        <dbReference type="ARBA" id="ARBA00022692"/>
    </source>
</evidence>
<evidence type="ECO:0000313" key="12">
    <source>
        <dbReference type="Ensembl" id="ENSMODP00000030714.2"/>
    </source>
</evidence>
<feature type="transmembrane region" description="Helical" evidence="10">
    <location>
        <begin position="66"/>
        <end position="89"/>
    </location>
</feature>
<evidence type="ECO:0000259" key="11">
    <source>
        <dbReference type="PROSITE" id="PS50262"/>
    </source>
</evidence>
<feature type="transmembrane region" description="Helical" evidence="10">
    <location>
        <begin position="312"/>
        <end position="332"/>
    </location>
</feature>
<feature type="transmembrane region" description="Helical" evidence="10">
    <location>
        <begin position="139"/>
        <end position="160"/>
    </location>
</feature>
<dbReference type="PROSITE" id="PS50262">
    <property type="entry name" value="G_PROTEIN_RECEP_F1_2"/>
    <property type="match status" value="1"/>
</dbReference>
<dbReference type="GO" id="GO:0005886">
    <property type="term" value="C:plasma membrane"/>
    <property type="evidence" value="ECO:0000318"/>
    <property type="project" value="GO_Central"/>
</dbReference>
<evidence type="ECO:0000256" key="1">
    <source>
        <dbReference type="ARBA" id="ARBA00004651"/>
    </source>
</evidence>
<keyword evidence="9" id="KW-0675">Receptor</keyword>
<comment type="subcellular location">
    <subcellularLocation>
        <location evidence="1 10">Cell membrane</location>
        <topology evidence="1 10">Multi-pass membrane protein</topology>
    </subcellularLocation>
</comment>
<keyword evidence="3 10" id="KW-0716">Sensory transduction</keyword>
<evidence type="ECO:0000256" key="6">
    <source>
        <dbReference type="ARBA" id="ARBA00022989"/>
    </source>
</evidence>
<accession>F7BLY3</accession>
<name>F7BLY3_MONDO</name>
<feature type="transmembrane region" description="Helical" evidence="10">
    <location>
        <begin position="12"/>
        <end position="31"/>
    </location>
</feature>
<dbReference type="Ensembl" id="ENSMODT00000032284.2">
    <property type="protein sequence ID" value="ENSMODP00000030714.2"/>
    <property type="gene ID" value="ENSMODG00000006218.4"/>
</dbReference>
<dbReference type="InParanoid" id="F7BLY3"/>
<dbReference type="GO" id="GO:0004930">
    <property type="term" value="F:G protein-coupled receptor activity"/>
    <property type="evidence" value="ECO:0007669"/>
    <property type="project" value="UniProtKB-KW"/>
</dbReference>
<keyword evidence="7 10" id="KW-0472">Membrane</keyword>
<comment type="similarity">
    <text evidence="9">Belongs to the G-protein coupled receptor 1 family.</text>
</comment>
<sequence>MLWPVLRDTSNSFFLLAFLMYIYMHYYYFFFAAGSHYPAESLIGSNQSSVVEFVLLGFSHVPRLKLVLFVLFLGMFLITILGNGLIVLLSLVDTALHTPMYFFLRNLALVEICFSLDIVPRMLESLVAGRGISLSGCALQLFLLLSCVTSECFLLTVMAYDRYVAICHPLHYGVLMSQQLCHLLAGACWVAGIPVSLLFTIWLFRFPFCGPRGVRHFLCDVAPLLRLVCADTSVFEAYIRVATVLVLMVPFSLITVSYGRVLAAVVRMPSATGRHKALSTCASHFLVVALFYGTACVIHLQPKSTYSPESKQVVSLSYTLVTPMLNPIIYSLRNKEVKAALWRILGRKKGSV</sequence>
<dbReference type="GO" id="GO:0004984">
    <property type="term" value="F:olfactory receptor activity"/>
    <property type="evidence" value="ECO:0000318"/>
    <property type="project" value="GO_Central"/>
</dbReference>
<keyword evidence="4 9" id="KW-0812">Transmembrane</keyword>
<feature type="domain" description="G-protein coupled receptors family 1 profile" evidence="11">
    <location>
        <begin position="82"/>
        <end position="330"/>
    </location>
</feature>
<dbReference type="FunFam" id="1.20.1070.10:FF:000001">
    <property type="entry name" value="Olfactory receptor"/>
    <property type="match status" value="1"/>
</dbReference>
<reference evidence="12 13" key="1">
    <citation type="journal article" date="2007" name="Nature">
        <title>Genome of the marsupial Monodelphis domestica reveals innovation in non-coding sequences.</title>
        <authorList>
            <person name="Mikkelsen T.S."/>
            <person name="Wakefield M.J."/>
            <person name="Aken B."/>
            <person name="Amemiya C.T."/>
            <person name="Chang J.L."/>
            <person name="Duke S."/>
            <person name="Garber M."/>
            <person name="Gentles A.J."/>
            <person name="Goodstadt L."/>
            <person name="Heger A."/>
            <person name="Jurka J."/>
            <person name="Kamal M."/>
            <person name="Mauceli E."/>
            <person name="Searle S.M."/>
            <person name="Sharpe T."/>
            <person name="Baker M.L."/>
            <person name="Batzer M.A."/>
            <person name="Benos P.V."/>
            <person name="Belov K."/>
            <person name="Clamp M."/>
            <person name="Cook A."/>
            <person name="Cuff J."/>
            <person name="Das R."/>
            <person name="Davidow L."/>
            <person name="Deakin J.E."/>
            <person name="Fazzari M.J."/>
            <person name="Glass J.L."/>
            <person name="Grabherr M."/>
            <person name="Greally J.M."/>
            <person name="Gu W."/>
            <person name="Hore T.A."/>
            <person name="Huttley G.A."/>
            <person name="Kleber M."/>
            <person name="Jirtle R.L."/>
            <person name="Koina E."/>
            <person name="Lee J.T."/>
            <person name="Mahony S."/>
            <person name="Marra M.A."/>
            <person name="Miller R.D."/>
            <person name="Nicholls R.D."/>
            <person name="Oda M."/>
            <person name="Papenfuss A.T."/>
            <person name="Parra Z.E."/>
            <person name="Pollock D.D."/>
            <person name="Ray D.A."/>
            <person name="Schein J.E."/>
            <person name="Speed T.P."/>
            <person name="Thompson K."/>
            <person name="VandeBerg J.L."/>
            <person name="Wade C.M."/>
            <person name="Walker J.A."/>
            <person name="Waters P.D."/>
            <person name="Webber C."/>
            <person name="Weidman J.R."/>
            <person name="Xie X."/>
            <person name="Zody M.C."/>
            <person name="Baldwin J."/>
            <person name="Abdouelleil A."/>
            <person name="Abdulkadir J."/>
            <person name="Abebe A."/>
            <person name="Abera B."/>
            <person name="Abreu J."/>
            <person name="Acer S.C."/>
            <person name="Aftuck L."/>
            <person name="Alexander A."/>
            <person name="An P."/>
            <person name="Anderson E."/>
            <person name="Anderson S."/>
            <person name="Arachi H."/>
            <person name="Azer M."/>
            <person name="Bachantsang P."/>
            <person name="Barry A."/>
            <person name="Bayul T."/>
            <person name="Berlin A."/>
            <person name="Bessette D."/>
            <person name="Bloom T."/>
            <person name="Bloom T."/>
            <person name="Boguslavskiy L."/>
            <person name="Bonnet C."/>
            <person name="Boukhgalter B."/>
            <person name="Bourzgui I."/>
            <person name="Brown A."/>
            <person name="Cahill P."/>
            <person name="Channer S."/>
            <person name="Cheshatsang Y."/>
            <person name="Chuda L."/>
            <person name="Citroen M."/>
            <person name="Collymore A."/>
            <person name="Cooke P."/>
            <person name="Costello M."/>
            <person name="D'Aco K."/>
            <person name="Daza R."/>
            <person name="De Haan G."/>
            <person name="DeGray S."/>
            <person name="DeMaso C."/>
            <person name="Dhargay N."/>
            <person name="Dooley K."/>
            <person name="Dooley E."/>
            <person name="Doricent M."/>
            <person name="Dorje P."/>
            <person name="Dorjee K."/>
            <person name="Dupes A."/>
            <person name="Elong R."/>
            <person name="Falk J."/>
            <person name="Farina A."/>
            <person name="Faro S."/>
            <person name="Ferguson D."/>
            <person name="Fisher S."/>
            <person name="Foley C.D."/>
            <person name="Franke A."/>
            <person name="Friedrich D."/>
            <person name="Gadbois L."/>
            <person name="Gearin G."/>
            <person name="Gearin C.R."/>
            <person name="Giannoukos G."/>
            <person name="Goode T."/>
            <person name="Graham J."/>
            <person name="Grandbois E."/>
            <person name="Grewal S."/>
            <person name="Gyaltsen K."/>
            <person name="Hafez N."/>
            <person name="Hagos B."/>
            <person name="Hall J."/>
            <person name="Henson C."/>
            <person name="Hollinger A."/>
            <person name="Honan T."/>
            <person name="Huard M.D."/>
            <person name="Hughes L."/>
            <person name="Hurhula B."/>
            <person name="Husby M.E."/>
            <person name="Kamat A."/>
            <person name="Kanga B."/>
            <person name="Kashin S."/>
            <person name="Khazanovich D."/>
            <person name="Kisner P."/>
            <person name="Lance K."/>
            <person name="Lara M."/>
            <person name="Lee W."/>
            <person name="Lennon N."/>
            <person name="Letendre F."/>
            <person name="LeVine R."/>
            <person name="Lipovsky A."/>
            <person name="Liu X."/>
            <person name="Liu J."/>
            <person name="Liu S."/>
            <person name="Lokyitsang T."/>
            <person name="Lokyitsang Y."/>
            <person name="Lubonja R."/>
            <person name="Lui A."/>
            <person name="MacDonald P."/>
            <person name="Magnisalis V."/>
            <person name="Maru K."/>
            <person name="Matthews C."/>
            <person name="McCusker W."/>
            <person name="McDonough S."/>
            <person name="Mehta T."/>
            <person name="Meldrim J."/>
            <person name="Meneus L."/>
            <person name="Mihai O."/>
            <person name="Mihalev A."/>
            <person name="Mihova T."/>
            <person name="Mittelman R."/>
            <person name="Mlenga V."/>
            <person name="Montmayeur A."/>
            <person name="Mulrain L."/>
            <person name="Navidi A."/>
            <person name="Naylor J."/>
            <person name="Negash T."/>
            <person name="Nguyen T."/>
            <person name="Nguyen N."/>
            <person name="Nicol R."/>
            <person name="Norbu C."/>
            <person name="Norbu N."/>
            <person name="Novod N."/>
            <person name="O'Neill B."/>
            <person name="Osman S."/>
            <person name="Markiewicz E."/>
            <person name="Oyono O.L."/>
            <person name="Patti C."/>
            <person name="Phunkhang P."/>
            <person name="Pierre F."/>
            <person name="Priest M."/>
            <person name="Raghuraman S."/>
            <person name="Rege F."/>
            <person name="Reyes R."/>
            <person name="Rise C."/>
            <person name="Rogov P."/>
            <person name="Ross K."/>
            <person name="Ryan E."/>
            <person name="Settipalli S."/>
            <person name="Shea T."/>
            <person name="Sherpa N."/>
            <person name="Shi L."/>
            <person name="Shih D."/>
            <person name="Sparrow T."/>
            <person name="Spaulding J."/>
            <person name="Stalker J."/>
            <person name="Stange-Thomann N."/>
            <person name="Stavropoulos S."/>
            <person name="Stone C."/>
            <person name="Strader C."/>
            <person name="Tesfaye S."/>
            <person name="Thomson T."/>
            <person name="Thoulutsang Y."/>
            <person name="Thoulutsang D."/>
            <person name="Topham K."/>
            <person name="Topping I."/>
            <person name="Tsamla T."/>
            <person name="Vassiliev H."/>
            <person name="Vo A."/>
            <person name="Wangchuk T."/>
            <person name="Wangdi T."/>
            <person name="Weiand M."/>
            <person name="Wilkinson J."/>
            <person name="Wilson A."/>
            <person name="Yadav S."/>
            <person name="Young G."/>
            <person name="Yu Q."/>
            <person name="Zembek L."/>
            <person name="Zhong D."/>
            <person name="Zimmer A."/>
            <person name="Zwirko Z."/>
            <person name="Jaffe D.B."/>
            <person name="Alvarez P."/>
            <person name="Brockman W."/>
            <person name="Butler J."/>
            <person name="Chin C."/>
            <person name="Gnerre S."/>
            <person name="MacCallum I."/>
            <person name="Graves J.A."/>
            <person name="Ponting C.P."/>
            <person name="Breen M."/>
            <person name="Samollow P.B."/>
            <person name="Lander E.S."/>
            <person name="Lindblad-Toh K."/>
        </authorList>
    </citation>
    <scope>NUCLEOTIDE SEQUENCE [LARGE SCALE GENOMIC DNA]</scope>
</reference>
<keyword evidence="9" id="KW-0297">G-protein coupled receptor</keyword>
<dbReference type="SUPFAM" id="SSF81321">
    <property type="entry name" value="Family A G protein-coupled receptor-like"/>
    <property type="match status" value="1"/>
</dbReference>
<evidence type="ECO:0000256" key="10">
    <source>
        <dbReference type="RuleBase" id="RU363047"/>
    </source>
</evidence>
<dbReference type="GeneTree" id="ENSGT01150000286970"/>
<dbReference type="Proteomes" id="UP000002280">
    <property type="component" value="Chromosome 4"/>
</dbReference>
<evidence type="ECO:0000256" key="9">
    <source>
        <dbReference type="RuleBase" id="RU000688"/>
    </source>
</evidence>
<dbReference type="AlphaFoldDB" id="F7BLY3"/>
<keyword evidence="5 10" id="KW-0552">Olfaction</keyword>
<feature type="transmembrane region" description="Helical" evidence="10">
    <location>
        <begin position="101"/>
        <end position="119"/>
    </location>
</feature>
<dbReference type="PRINTS" id="PR00237">
    <property type="entry name" value="GPCRRHODOPSN"/>
</dbReference>
<evidence type="ECO:0000256" key="3">
    <source>
        <dbReference type="ARBA" id="ARBA00022606"/>
    </source>
</evidence>
<keyword evidence="13" id="KW-1185">Reference proteome</keyword>
<feature type="transmembrane region" description="Helical" evidence="10">
    <location>
        <begin position="237"/>
        <end position="256"/>
    </location>
</feature>
<dbReference type="InterPro" id="IPR017452">
    <property type="entry name" value="GPCR_Rhodpsn_7TM"/>
</dbReference>
<keyword evidence="8 9" id="KW-0807">Transducer</keyword>
<evidence type="ECO:0000256" key="5">
    <source>
        <dbReference type="ARBA" id="ARBA00022725"/>
    </source>
</evidence>
<dbReference type="PROSITE" id="PS00237">
    <property type="entry name" value="G_PROTEIN_RECEP_F1_1"/>
    <property type="match status" value="1"/>
</dbReference>
<dbReference type="HOGENOM" id="CLU_012526_1_0_1"/>
<keyword evidence="6 10" id="KW-1133">Transmembrane helix</keyword>
<keyword evidence="2 10" id="KW-1003">Cell membrane</keyword>
<feature type="transmembrane region" description="Helical" evidence="10">
    <location>
        <begin position="180"/>
        <end position="204"/>
    </location>
</feature>
<dbReference type="PRINTS" id="PR00245">
    <property type="entry name" value="OLFACTORYR"/>
</dbReference>
<dbReference type="Gene3D" id="1.20.1070.10">
    <property type="entry name" value="Rhodopsin 7-helix transmembrane proteins"/>
    <property type="match status" value="1"/>
</dbReference>
<dbReference type="InterPro" id="IPR000276">
    <property type="entry name" value="GPCR_Rhodpsn"/>
</dbReference>
<evidence type="ECO:0000256" key="7">
    <source>
        <dbReference type="ARBA" id="ARBA00023136"/>
    </source>
</evidence>
<proteinExistence type="inferred from homology"/>
<protein>
    <recommendedName>
        <fullName evidence="10">Olfactory receptor</fullName>
    </recommendedName>
</protein>
<feature type="transmembrane region" description="Helical" evidence="10">
    <location>
        <begin position="277"/>
        <end position="300"/>
    </location>
</feature>
<dbReference type="eggNOG" id="ENOG502QVH7">
    <property type="taxonomic scope" value="Eukaryota"/>
</dbReference>
<evidence type="ECO:0000313" key="13">
    <source>
        <dbReference type="Proteomes" id="UP000002280"/>
    </source>
</evidence>
<reference evidence="12" key="2">
    <citation type="submission" date="2025-08" db="UniProtKB">
        <authorList>
            <consortium name="Ensembl"/>
        </authorList>
    </citation>
    <scope>IDENTIFICATION</scope>
</reference>
<reference evidence="12" key="3">
    <citation type="submission" date="2025-09" db="UniProtKB">
        <authorList>
            <consortium name="Ensembl"/>
        </authorList>
    </citation>
    <scope>IDENTIFICATION</scope>
</reference>
<dbReference type="PANTHER" id="PTHR26453">
    <property type="entry name" value="OLFACTORY RECEPTOR"/>
    <property type="match status" value="1"/>
</dbReference>
<evidence type="ECO:0000256" key="2">
    <source>
        <dbReference type="ARBA" id="ARBA00022475"/>
    </source>
</evidence>
<dbReference type="STRING" id="13616.ENSMODP00000030714"/>
<dbReference type="Pfam" id="PF13853">
    <property type="entry name" value="7tm_4"/>
    <property type="match status" value="1"/>
</dbReference>
<dbReference type="OMA" id="IACWIAG"/>
<organism evidence="12 13">
    <name type="scientific">Monodelphis domestica</name>
    <name type="common">Gray short-tailed opossum</name>
    <dbReference type="NCBI Taxonomy" id="13616"/>
    <lineage>
        <taxon>Eukaryota</taxon>
        <taxon>Metazoa</taxon>
        <taxon>Chordata</taxon>
        <taxon>Craniata</taxon>
        <taxon>Vertebrata</taxon>
        <taxon>Euteleostomi</taxon>
        <taxon>Mammalia</taxon>
        <taxon>Metatheria</taxon>
        <taxon>Didelphimorphia</taxon>
        <taxon>Didelphidae</taxon>
        <taxon>Monodelphis</taxon>
    </lineage>
</organism>
<evidence type="ECO:0000256" key="8">
    <source>
        <dbReference type="ARBA" id="ARBA00023224"/>
    </source>
</evidence>
<dbReference type="InterPro" id="IPR000725">
    <property type="entry name" value="Olfact_rcpt"/>
</dbReference>
<dbReference type="CDD" id="cd15225">
    <property type="entry name" value="7tmA_OR10A-like"/>
    <property type="match status" value="1"/>
</dbReference>